<dbReference type="PROSITE" id="PS00086">
    <property type="entry name" value="CYTOCHROME_P450"/>
    <property type="match status" value="1"/>
</dbReference>
<name>A0A974C796_XENLA</name>
<evidence type="ECO:0000256" key="20">
    <source>
        <dbReference type="ARBA" id="ARBA00044282"/>
    </source>
</evidence>
<keyword evidence="9" id="KW-0492">Microsome</keyword>
<evidence type="ECO:0000256" key="9">
    <source>
        <dbReference type="ARBA" id="ARBA00022848"/>
    </source>
</evidence>
<dbReference type="PANTHER" id="PTHR24289">
    <property type="entry name" value="STEROID 17-ALPHA-HYDROXYLASE/17,20 LYASE"/>
    <property type="match status" value="1"/>
</dbReference>
<dbReference type="GO" id="GO:0020037">
    <property type="term" value="F:heme binding"/>
    <property type="evidence" value="ECO:0007669"/>
    <property type="project" value="InterPro"/>
</dbReference>
<feature type="chain" id="PRO_5037838861" description="Steroid 21-hydroxylase" evidence="25">
    <location>
        <begin position="27"/>
        <end position="517"/>
    </location>
</feature>
<dbReference type="CDD" id="cd20674">
    <property type="entry name" value="CYP21"/>
    <property type="match status" value="1"/>
</dbReference>
<evidence type="ECO:0000256" key="16">
    <source>
        <dbReference type="ARBA" id="ARBA00044040"/>
    </source>
</evidence>
<dbReference type="Proteomes" id="UP000694892">
    <property type="component" value="Chromosome 8L"/>
</dbReference>
<gene>
    <name evidence="26" type="ORF">XELAEV_18039159mg</name>
</gene>
<keyword evidence="14" id="KW-0472">Membrane</keyword>
<keyword evidence="15" id="KW-0755">Steroidogenesis</keyword>
<evidence type="ECO:0000256" key="18">
    <source>
        <dbReference type="ARBA" id="ARBA00044217"/>
    </source>
</evidence>
<dbReference type="PRINTS" id="PR00463">
    <property type="entry name" value="EP450I"/>
</dbReference>
<evidence type="ECO:0000256" key="23">
    <source>
        <dbReference type="PIRSR" id="PIRSR602401-1"/>
    </source>
</evidence>
<evidence type="ECO:0000256" key="2">
    <source>
        <dbReference type="ARBA" id="ARBA00004174"/>
    </source>
</evidence>
<evidence type="ECO:0000256" key="15">
    <source>
        <dbReference type="ARBA" id="ARBA00023250"/>
    </source>
</evidence>
<evidence type="ECO:0000256" key="6">
    <source>
        <dbReference type="ARBA" id="ARBA00022665"/>
    </source>
</evidence>
<dbReference type="Gene3D" id="1.10.630.10">
    <property type="entry name" value="Cytochrome P450"/>
    <property type="match status" value="1"/>
</dbReference>
<evidence type="ECO:0000256" key="4">
    <source>
        <dbReference type="ARBA" id="ARBA00010617"/>
    </source>
</evidence>
<dbReference type="EMBL" id="CM004480">
    <property type="protein sequence ID" value="OCT67858.1"/>
    <property type="molecule type" value="Genomic_DNA"/>
</dbReference>
<evidence type="ECO:0000313" key="26">
    <source>
        <dbReference type="EMBL" id="OCT67858.1"/>
    </source>
</evidence>
<keyword evidence="7 23" id="KW-0479">Metal-binding</keyword>
<evidence type="ECO:0000313" key="27">
    <source>
        <dbReference type="Proteomes" id="UP000694892"/>
    </source>
</evidence>
<keyword evidence="13" id="KW-0446">Lipid-binding</keyword>
<comment type="cofactor">
    <cofactor evidence="1">
        <name>heme b</name>
        <dbReference type="ChEBI" id="CHEBI:60344"/>
    </cofactor>
</comment>
<evidence type="ECO:0000256" key="13">
    <source>
        <dbReference type="ARBA" id="ARBA00023121"/>
    </source>
</evidence>
<evidence type="ECO:0000256" key="21">
    <source>
        <dbReference type="ARBA" id="ARBA00044304"/>
    </source>
</evidence>
<keyword evidence="12 24" id="KW-0503">Monooxygenase</keyword>
<dbReference type="PANTHER" id="PTHR24289:SF17">
    <property type="entry name" value="STEROID 21-HYDROXYLASE ISOFORM X1"/>
    <property type="match status" value="1"/>
</dbReference>
<evidence type="ECO:0000256" key="25">
    <source>
        <dbReference type="SAM" id="SignalP"/>
    </source>
</evidence>
<dbReference type="InterPro" id="IPR036396">
    <property type="entry name" value="Cyt_P450_sf"/>
</dbReference>
<evidence type="ECO:0000256" key="3">
    <source>
        <dbReference type="ARBA" id="ARBA00004406"/>
    </source>
</evidence>
<keyword evidence="8" id="KW-0256">Endoplasmic reticulum</keyword>
<dbReference type="InterPro" id="IPR002401">
    <property type="entry name" value="Cyt_P450_E_grp-I"/>
</dbReference>
<keyword evidence="25" id="KW-0732">Signal</keyword>
<evidence type="ECO:0000256" key="5">
    <source>
        <dbReference type="ARBA" id="ARBA00022617"/>
    </source>
</evidence>
<feature type="signal peptide" evidence="25">
    <location>
        <begin position="1"/>
        <end position="26"/>
    </location>
</feature>
<dbReference type="GO" id="GO:0042448">
    <property type="term" value="P:progesterone metabolic process"/>
    <property type="evidence" value="ECO:0007669"/>
    <property type="project" value="TreeGrafter"/>
</dbReference>
<dbReference type="OMA" id="MEEGPGM"/>
<evidence type="ECO:0000256" key="17">
    <source>
        <dbReference type="ARBA" id="ARBA00044116"/>
    </source>
</evidence>
<protein>
    <recommendedName>
        <fullName evidence="17">Steroid 21-hydroxylase</fullName>
        <ecNumber evidence="16">1.14.14.16</ecNumber>
    </recommendedName>
    <alternativeName>
        <fullName evidence="21">21-OHase</fullName>
    </alternativeName>
    <alternativeName>
        <fullName evidence="18">Cytochrome P-450c21</fullName>
    </alternativeName>
    <alternativeName>
        <fullName evidence="22">Cytochrome P450 21</fullName>
    </alternativeName>
    <alternativeName>
        <fullName evidence="20">Cytochrome P450 XXI</fullName>
    </alternativeName>
    <alternativeName>
        <fullName evidence="19">Cytochrome P450-C21</fullName>
    </alternativeName>
</protein>
<reference evidence="27" key="1">
    <citation type="journal article" date="2016" name="Nature">
        <title>Genome evolution in the allotetraploid frog Xenopus laevis.</title>
        <authorList>
            <person name="Session A.M."/>
            <person name="Uno Y."/>
            <person name="Kwon T."/>
            <person name="Chapman J.A."/>
            <person name="Toyoda A."/>
            <person name="Takahashi S."/>
            <person name="Fukui A."/>
            <person name="Hikosaka A."/>
            <person name="Suzuki A."/>
            <person name="Kondo M."/>
            <person name="van Heeringen S.J."/>
            <person name="Quigley I."/>
            <person name="Heinz S."/>
            <person name="Ogino H."/>
            <person name="Ochi H."/>
            <person name="Hellsten U."/>
            <person name="Lyons J.B."/>
            <person name="Simakov O."/>
            <person name="Putnam N."/>
            <person name="Stites J."/>
            <person name="Kuroki Y."/>
            <person name="Tanaka T."/>
            <person name="Michiue T."/>
            <person name="Watanabe M."/>
            <person name="Bogdanovic O."/>
            <person name="Lister R."/>
            <person name="Georgiou G."/>
            <person name="Paranjpe S.S."/>
            <person name="van Kruijsbergen I."/>
            <person name="Shu S."/>
            <person name="Carlson J."/>
            <person name="Kinoshita T."/>
            <person name="Ohta Y."/>
            <person name="Mawaribuchi S."/>
            <person name="Jenkins J."/>
            <person name="Grimwood J."/>
            <person name="Schmutz J."/>
            <person name="Mitros T."/>
            <person name="Mozaffari S.V."/>
            <person name="Suzuki Y."/>
            <person name="Haramoto Y."/>
            <person name="Yamamoto T.S."/>
            <person name="Takagi C."/>
            <person name="Heald R."/>
            <person name="Miller K."/>
            <person name="Haudenschild C."/>
            <person name="Kitzman J."/>
            <person name="Nakayama T."/>
            <person name="Izutsu Y."/>
            <person name="Robert J."/>
            <person name="Fortriede J."/>
            <person name="Burns K."/>
            <person name="Lotay V."/>
            <person name="Karimi K."/>
            <person name="Yasuoka Y."/>
            <person name="Dichmann D.S."/>
            <person name="Flajnik M.F."/>
            <person name="Houston D.W."/>
            <person name="Shendure J."/>
            <person name="DuPasquier L."/>
            <person name="Vize P.D."/>
            <person name="Zorn A.M."/>
            <person name="Ito M."/>
            <person name="Marcotte E.M."/>
            <person name="Wallingford J.B."/>
            <person name="Ito Y."/>
            <person name="Asashima M."/>
            <person name="Ueno N."/>
            <person name="Matsuda Y."/>
            <person name="Veenstra G.J."/>
            <person name="Fujiyama A."/>
            <person name="Harland R.M."/>
            <person name="Taira M."/>
            <person name="Rokhsar D.S."/>
        </authorList>
    </citation>
    <scope>NUCLEOTIDE SEQUENCE [LARGE SCALE GENOMIC DNA]</scope>
    <source>
        <strain evidence="27">J</strain>
    </source>
</reference>
<dbReference type="FunFam" id="1.10.630.10:FF:000049">
    <property type="entry name" value="steroid 21-hydroxylase isoform X1"/>
    <property type="match status" value="1"/>
</dbReference>
<evidence type="ECO:0000256" key="12">
    <source>
        <dbReference type="ARBA" id="ARBA00023033"/>
    </source>
</evidence>
<evidence type="ECO:0000256" key="8">
    <source>
        <dbReference type="ARBA" id="ARBA00022824"/>
    </source>
</evidence>
<keyword evidence="11 23" id="KW-0408">Iron</keyword>
<dbReference type="GO" id="GO:0006694">
    <property type="term" value="P:steroid biosynthetic process"/>
    <property type="evidence" value="ECO:0007669"/>
    <property type="project" value="UniProtKB-KW"/>
</dbReference>
<dbReference type="AlphaFoldDB" id="A0A974C796"/>
<dbReference type="PRINTS" id="PR00385">
    <property type="entry name" value="P450"/>
</dbReference>
<feature type="binding site" description="axial binding residue" evidence="23">
    <location>
        <position position="450"/>
    </location>
    <ligand>
        <name>heme</name>
        <dbReference type="ChEBI" id="CHEBI:30413"/>
    </ligand>
    <ligandPart>
        <name>Fe</name>
        <dbReference type="ChEBI" id="CHEBI:18248"/>
    </ligandPart>
</feature>
<dbReference type="EC" id="1.14.14.16" evidence="16"/>
<dbReference type="SUPFAM" id="SSF48264">
    <property type="entry name" value="Cytochrome P450"/>
    <property type="match status" value="1"/>
</dbReference>
<dbReference type="GO" id="GO:0004509">
    <property type="term" value="F:steroid 21-monooxygenase activity"/>
    <property type="evidence" value="ECO:0007669"/>
    <property type="project" value="UniProtKB-EC"/>
</dbReference>
<proteinExistence type="inferred from homology"/>
<organism evidence="26 27">
    <name type="scientific">Xenopus laevis</name>
    <name type="common">African clawed frog</name>
    <dbReference type="NCBI Taxonomy" id="8355"/>
    <lineage>
        <taxon>Eukaryota</taxon>
        <taxon>Metazoa</taxon>
        <taxon>Chordata</taxon>
        <taxon>Craniata</taxon>
        <taxon>Vertebrata</taxon>
        <taxon>Euteleostomi</taxon>
        <taxon>Amphibia</taxon>
        <taxon>Batrachia</taxon>
        <taxon>Anura</taxon>
        <taxon>Pipoidea</taxon>
        <taxon>Pipidae</taxon>
        <taxon>Xenopodinae</taxon>
        <taxon>Xenopus</taxon>
        <taxon>Xenopus</taxon>
    </lineage>
</organism>
<comment type="similarity">
    <text evidence="4 24">Belongs to the cytochrome P450 family.</text>
</comment>
<keyword evidence="6" id="KW-0754">Steroid-binding</keyword>
<evidence type="ECO:0000256" key="14">
    <source>
        <dbReference type="ARBA" id="ARBA00023136"/>
    </source>
</evidence>
<evidence type="ECO:0000256" key="7">
    <source>
        <dbReference type="ARBA" id="ARBA00022723"/>
    </source>
</evidence>
<dbReference type="GO" id="GO:0042446">
    <property type="term" value="P:hormone biosynthetic process"/>
    <property type="evidence" value="ECO:0007669"/>
    <property type="project" value="TreeGrafter"/>
</dbReference>
<accession>A0A974C796</accession>
<dbReference type="InterPro" id="IPR001128">
    <property type="entry name" value="Cyt_P450"/>
</dbReference>
<evidence type="ECO:0000256" key="10">
    <source>
        <dbReference type="ARBA" id="ARBA00023002"/>
    </source>
</evidence>
<evidence type="ECO:0000256" key="22">
    <source>
        <dbReference type="ARBA" id="ARBA00044342"/>
    </source>
</evidence>
<keyword evidence="10 24" id="KW-0560">Oxidoreductase</keyword>
<dbReference type="GO" id="GO:0005496">
    <property type="term" value="F:steroid binding"/>
    <property type="evidence" value="ECO:0007669"/>
    <property type="project" value="UniProtKB-KW"/>
</dbReference>
<dbReference type="GO" id="GO:0005506">
    <property type="term" value="F:iron ion binding"/>
    <property type="evidence" value="ECO:0007669"/>
    <property type="project" value="InterPro"/>
</dbReference>
<dbReference type="InterPro" id="IPR017972">
    <property type="entry name" value="Cyt_P450_CS"/>
</dbReference>
<sequence>MPSHSVSMALLLLILLFLGLLSLQWAKKYFQGFSKPHVHYPPCPPPLPFLGNLLHLAHKDLPIHLLHLSKKYGPIYRLSFWGKDFVVLNSSDLIREALLKKWADFAGRPQSYIGDLISLGGKDLSLGDYTPVWKVQRRLTHTSLQNCMRNDLEKVLIREARLLCQDCLDLNGEPVDISRSFSLRTCRIIAELTFGTTYDFTDPDFQKIHKCIIDIIKLWESPSVTALDFIPFLQKFPNQTLNLLLETAKQRDSFIKSQVEAHKAHLPSSKYNEDILDGMIRLIREKSGDDSNGMSEFSEDHLHMAVVDLFIGGTETTASLLTWTVAYLMHYPEAQERIHQEITGAVGTERYPTYTDRNRMPYLNATISEVLRLRPVVPLAVPHCTIKDTSIAGYTIPKGTTVIPNIYAAHLDETIWDNAAQFCPDRFLSPSESSNSARALLPFSVGARLCIGETLARMEVFFFLSHLLRDYRLLSPSPKLLPQLSGMFGINLKCHPFMVCISPRENTPKILDFNKET</sequence>
<dbReference type="Pfam" id="PF00067">
    <property type="entry name" value="p450"/>
    <property type="match status" value="1"/>
</dbReference>
<comment type="cofactor">
    <cofactor evidence="23">
        <name>heme</name>
        <dbReference type="ChEBI" id="CHEBI:30413"/>
    </cofactor>
</comment>
<evidence type="ECO:0000256" key="19">
    <source>
        <dbReference type="ARBA" id="ARBA00044265"/>
    </source>
</evidence>
<evidence type="ECO:0000256" key="11">
    <source>
        <dbReference type="ARBA" id="ARBA00023004"/>
    </source>
</evidence>
<comment type="subcellular location">
    <subcellularLocation>
        <location evidence="3">Endoplasmic reticulum membrane</location>
        <topology evidence="3">Peripheral membrane protein</topology>
    </subcellularLocation>
    <subcellularLocation>
        <location evidence="2">Microsome membrane</location>
        <topology evidence="2">Peripheral membrane protein</topology>
    </subcellularLocation>
</comment>
<dbReference type="GO" id="GO:0005789">
    <property type="term" value="C:endoplasmic reticulum membrane"/>
    <property type="evidence" value="ECO:0007669"/>
    <property type="project" value="UniProtKB-SubCell"/>
</dbReference>
<dbReference type="GO" id="GO:0004508">
    <property type="term" value="F:steroid 17-alpha-monooxygenase activity"/>
    <property type="evidence" value="ECO:0007669"/>
    <property type="project" value="TreeGrafter"/>
</dbReference>
<evidence type="ECO:0000256" key="24">
    <source>
        <dbReference type="RuleBase" id="RU000461"/>
    </source>
</evidence>
<evidence type="ECO:0000256" key="1">
    <source>
        <dbReference type="ARBA" id="ARBA00001970"/>
    </source>
</evidence>
<keyword evidence="5 23" id="KW-0349">Heme</keyword>